<keyword evidence="3" id="KW-1185">Reference proteome</keyword>
<sequence length="75" mass="7682">MSSSGGAMSVVSFIRNAYSTEADERQSRAVVLVRMLLILVGGVVVTAIAAALMFGVASLIWGGTIANIVQQVAGV</sequence>
<evidence type="ECO:0000256" key="1">
    <source>
        <dbReference type="SAM" id="Phobius"/>
    </source>
</evidence>
<accession>A0A5B8M668</accession>
<dbReference type="Proteomes" id="UP000320216">
    <property type="component" value="Chromosome"/>
</dbReference>
<keyword evidence="1" id="KW-1133">Transmembrane helix</keyword>
<proteinExistence type="predicted"/>
<feature type="transmembrane region" description="Helical" evidence="1">
    <location>
        <begin position="35"/>
        <end position="61"/>
    </location>
</feature>
<protein>
    <submittedName>
        <fullName evidence="2">Uncharacterized protein</fullName>
    </submittedName>
</protein>
<dbReference type="EMBL" id="CP042305">
    <property type="protein sequence ID" value="QDZ15843.1"/>
    <property type="molecule type" value="Genomic_DNA"/>
</dbReference>
<organism evidence="2 3">
    <name type="scientific">Humibacter ginsenosidimutans</name>
    <dbReference type="NCBI Taxonomy" id="2599293"/>
    <lineage>
        <taxon>Bacteria</taxon>
        <taxon>Bacillati</taxon>
        <taxon>Actinomycetota</taxon>
        <taxon>Actinomycetes</taxon>
        <taxon>Micrococcales</taxon>
        <taxon>Microbacteriaceae</taxon>
        <taxon>Humibacter</taxon>
    </lineage>
</organism>
<evidence type="ECO:0000313" key="3">
    <source>
        <dbReference type="Proteomes" id="UP000320216"/>
    </source>
</evidence>
<dbReference type="AlphaFoldDB" id="A0A5B8M668"/>
<dbReference type="KEGG" id="huw:FPZ11_14640"/>
<name>A0A5B8M668_9MICO</name>
<gene>
    <name evidence="2" type="ORF">FPZ11_14640</name>
</gene>
<keyword evidence="1" id="KW-0472">Membrane</keyword>
<keyword evidence="1" id="KW-0812">Transmembrane</keyword>
<evidence type="ECO:0000313" key="2">
    <source>
        <dbReference type="EMBL" id="QDZ15843.1"/>
    </source>
</evidence>
<dbReference type="RefSeq" id="WP_146321877.1">
    <property type="nucleotide sequence ID" value="NZ_CP042305.1"/>
</dbReference>
<reference evidence="2 3" key="1">
    <citation type="submission" date="2019-07" db="EMBL/GenBank/DDBJ databases">
        <title>Full genome sequence of Humibacter sp. WJ7-1.</title>
        <authorList>
            <person name="Im W.-T."/>
        </authorList>
    </citation>
    <scope>NUCLEOTIDE SEQUENCE [LARGE SCALE GENOMIC DNA]</scope>
    <source>
        <strain evidence="2 3">WJ7-1</strain>
    </source>
</reference>